<comment type="caution">
    <text evidence="2">The sequence shown here is derived from an EMBL/GenBank/DDBJ whole genome shotgun (WGS) entry which is preliminary data.</text>
</comment>
<gene>
    <name evidence="2" type="ORF">EJB05_08932</name>
</gene>
<feature type="region of interest" description="Disordered" evidence="1">
    <location>
        <begin position="1"/>
        <end position="27"/>
    </location>
</feature>
<feature type="non-terminal residue" evidence="2">
    <location>
        <position position="1"/>
    </location>
</feature>
<dbReference type="AlphaFoldDB" id="A0A5J9W5B7"/>
<keyword evidence="3" id="KW-1185">Reference proteome</keyword>
<name>A0A5J9W5B7_9POAL</name>
<reference evidence="2 3" key="1">
    <citation type="journal article" date="2019" name="Sci. Rep.">
        <title>A high-quality genome of Eragrostis curvula grass provides insights into Poaceae evolution and supports new strategies to enhance forage quality.</title>
        <authorList>
            <person name="Carballo J."/>
            <person name="Santos B.A.C.M."/>
            <person name="Zappacosta D."/>
            <person name="Garbus I."/>
            <person name="Selva J.P."/>
            <person name="Gallo C.A."/>
            <person name="Diaz A."/>
            <person name="Albertini E."/>
            <person name="Caccamo M."/>
            <person name="Echenique V."/>
        </authorList>
    </citation>
    <scope>NUCLEOTIDE SEQUENCE [LARGE SCALE GENOMIC DNA]</scope>
    <source>
        <strain evidence="3">cv. Victoria</strain>
        <tissue evidence="2">Leaf</tissue>
    </source>
</reference>
<dbReference type="Gramene" id="TVU42520">
    <property type="protein sequence ID" value="TVU42520"/>
    <property type="gene ID" value="EJB05_08932"/>
</dbReference>
<dbReference type="Proteomes" id="UP000324897">
    <property type="component" value="Unassembled WGS sequence"/>
</dbReference>
<evidence type="ECO:0000256" key="1">
    <source>
        <dbReference type="SAM" id="MobiDB-lite"/>
    </source>
</evidence>
<feature type="compositionally biased region" description="Polar residues" evidence="1">
    <location>
        <begin position="1"/>
        <end position="19"/>
    </location>
</feature>
<accession>A0A5J9W5B7</accession>
<sequence>TLGLQRNTNVLRPSDQLNISPPGPVVSPPRPILPHPVRCHLLPATVPPPAAPRRRLRPPIGRALSLHPTGLHPKSDLVRRCLPHSGRFHLYGEFFRSESTRAVKLVSRSGEKLSSFLTNELGCLPRFSWIPNSGFVTRQQSRGVMVLTGGLAGKINDVVVTVEAYAGVTKSSATSHFFPSHYCFFIHYFFIYRRCNCPLAIS</sequence>
<proteinExistence type="predicted"/>
<protein>
    <submittedName>
        <fullName evidence="2">Uncharacterized protein</fullName>
    </submittedName>
</protein>
<evidence type="ECO:0000313" key="2">
    <source>
        <dbReference type="EMBL" id="TVU42520.1"/>
    </source>
</evidence>
<dbReference type="EMBL" id="RWGY01000005">
    <property type="protein sequence ID" value="TVU42520.1"/>
    <property type="molecule type" value="Genomic_DNA"/>
</dbReference>
<organism evidence="2 3">
    <name type="scientific">Eragrostis curvula</name>
    <name type="common">weeping love grass</name>
    <dbReference type="NCBI Taxonomy" id="38414"/>
    <lineage>
        <taxon>Eukaryota</taxon>
        <taxon>Viridiplantae</taxon>
        <taxon>Streptophyta</taxon>
        <taxon>Embryophyta</taxon>
        <taxon>Tracheophyta</taxon>
        <taxon>Spermatophyta</taxon>
        <taxon>Magnoliopsida</taxon>
        <taxon>Liliopsida</taxon>
        <taxon>Poales</taxon>
        <taxon>Poaceae</taxon>
        <taxon>PACMAD clade</taxon>
        <taxon>Chloridoideae</taxon>
        <taxon>Eragrostideae</taxon>
        <taxon>Eragrostidinae</taxon>
        <taxon>Eragrostis</taxon>
    </lineage>
</organism>
<evidence type="ECO:0000313" key="3">
    <source>
        <dbReference type="Proteomes" id="UP000324897"/>
    </source>
</evidence>